<feature type="compositionally biased region" description="Acidic residues" evidence="1">
    <location>
        <begin position="554"/>
        <end position="570"/>
    </location>
</feature>
<keyword evidence="2" id="KW-0732">Signal</keyword>
<keyword evidence="4" id="KW-0378">Hydrolase</keyword>
<evidence type="ECO:0000256" key="2">
    <source>
        <dbReference type="SAM" id="SignalP"/>
    </source>
</evidence>
<dbReference type="GO" id="GO:0005576">
    <property type="term" value="C:extracellular region"/>
    <property type="evidence" value="ECO:0007669"/>
    <property type="project" value="TreeGrafter"/>
</dbReference>
<sequence>MLSSALISLGVAGSALAWPGFGSSRHSSIARAVHARQELVTAKPKEPVAATWFASWHADEFSLANYTTVSYSFALTTPNISFVNISDPEVFKDFVSTAHANNVSATISIGGWTGSIYFSSAVATAENRTEFVKTMVNLLNDNKLDGLSFDWEYPGAAGIGCNTNSPNDTTNFLLFLQELRTALPNATLSAATSINPFISADGTPSTNVSDFASVFDYIQIMNYDIWGPWSDTTGPNAPLNDTCATNATQKVGSAVSAVEAWTKAGFPADQIVLGVAGYGHGFSVTPANALNDSILNPYSTFNKSFTPPGDAWDDMPVGPNGTVALDVCGNPQAQGGNWDFWGLIENGFLNENGTANTAEGIVYKFDECSQTPFVYNQTSGVFVAFDNAESFAAKGKFINATGLRGFAMWEAGGDFDDILLDSIRSAAGFPEVIEDEDDCEDDGGDDGVQTGNGNSSSGGSGSSNNSGAGSSNNSGSSNSGGSSSNNSGSGSSNNSGNTSGNASGNTSGNTSSGNTSSGNNSSGGSASSTPSTGSNSSNNSGSNNSGSTTSPSVPDDEDEDDEECEDDEYPETPVTSTVNPTYPSATATASASSIVVVQPEGTPTAIVSSSSAPQPSATAAPDAGITDDDDEEECEDDDEIIDGTASASVLPTTTSTSSAASTIASTSASASTASASTEATASATSSAATVSETSASASETATESATASTSTGSSSASASSTESSSVQPIPTEGSATTVSESSTPAPTSVSASASASSTEPALSAEPTSTASAESTPVAESTSAAASSASASAEPTSVEPSSSAAASSSAEPSPTEPATSAEPTSSAAPTSVESVSAEPSAPESSVESTPVPTPSAEPSSSASLSAPVFEPTRR</sequence>
<dbReference type="GO" id="GO:0006032">
    <property type="term" value="P:chitin catabolic process"/>
    <property type="evidence" value="ECO:0007669"/>
    <property type="project" value="TreeGrafter"/>
</dbReference>
<dbReference type="PANTHER" id="PTHR11177">
    <property type="entry name" value="CHITINASE"/>
    <property type="match status" value="1"/>
</dbReference>
<feature type="compositionally biased region" description="Low complexity" evidence="1">
    <location>
        <begin position="608"/>
        <end position="623"/>
    </location>
</feature>
<dbReference type="GO" id="GO:0004568">
    <property type="term" value="F:chitinase activity"/>
    <property type="evidence" value="ECO:0007669"/>
    <property type="project" value="TreeGrafter"/>
</dbReference>
<gene>
    <name evidence="4" type="ORF">RHS04_03790</name>
</gene>
<feature type="compositionally biased region" description="Low complexity" evidence="1">
    <location>
        <begin position="734"/>
        <end position="867"/>
    </location>
</feature>
<organism evidence="4 5">
    <name type="scientific">Rhizoctonia solani</name>
    <dbReference type="NCBI Taxonomy" id="456999"/>
    <lineage>
        <taxon>Eukaryota</taxon>
        <taxon>Fungi</taxon>
        <taxon>Dikarya</taxon>
        <taxon>Basidiomycota</taxon>
        <taxon>Agaricomycotina</taxon>
        <taxon>Agaricomycetes</taxon>
        <taxon>Cantharellales</taxon>
        <taxon>Ceratobasidiaceae</taxon>
        <taxon>Rhizoctonia</taxon>
    </lineage>
</organism>
<dbReference type="Proteomes" id="UP000650582">
    <property type="component" value="Unassembled WGS sequence"/>
</dbReference>
<evidence type="ECO:0000313" key="4">
    <source>
        <dbReference type="EMBL" id="KAF8679729.1"/>
    </source>
</evidence>
<dbReference type="AlphaFoldDB" id="A0A8H7H750"/>
<dbReference type="PROSITE" id="PS51910">
    <property type="entry name" value="GH18_2"/>
    <property type="match status" value="1"/>
</dbReference>
<feature type="region of interest" description="Disordered" evidence="1">
    <location>
        <begin position="433"/>
        <end position="873"/>
    </location>
</feature>
<dbReference type="Gene3D" id="3.10.50.10">
    <property type="match status" value="1"/>
</dbReference>
<protein>
    <submittedName>
        <fullName evidence="4">Glycoside hydrolase family 18 protein</fullName>
    </submittedName>
</protein>
<dbReference type="GO" id="GO:0008061">
    <property type="term" value="F:chitin binding"/>
    <property type="evidence" value="ECO:0007669"/>
    <property type="project" value="InterPro"/>
</dbReference>
<feature type="domain" description="GH18" evidence="3">
    <location>
        <begin position="47"/>
        <end position="430"/>
    </location>
</feature>
<accession>A0A8H7H750</accession>
<feature type="compositionally biased region" description="Polar residues" evidence="1">
    <location>
        <begin position="573"/>
        <end position="583"/>
    </location>
</feature>
<name>A0A8H7H750_9AGAM</name>
<feature type="compositionally biased region" description="Acidic residues" evidence="1">
    <location>
        <begin position="625"/>
        <end position="641"/>
    </location>
</feature>
<evidence type="ECO:0000313" key="5">
    <source>
        <dbReference type="Proteomes" id="UP000650582"/>
    </source>
</evidence>
<dbReference type="InterPro" id="IPR011583">
    <property type="entry name" value="Chitinase_II/V-like_cat"/>
</dbReference>
<dbReference type="Pfam" id="PF00704">
    <property type="entry name" value="Glyco_hydro_18"/>
    <property type="match status" value="1"/>
</dbReference>
<dbReference type="InterPro" id="IPR029070">
    <property type="entry name" value="Chitinase_insertion_sf"/>
</dbReference>
<feature type="compositionally biased region" description="Low complexity" evidence="1">
    <location>
        <begin position="642"/>
        <end position="725"/>
    </location>
</feature>
<dbReference type="EMBL" id="JACYCC010000037">
    <property type="protein sequence ID" value="KAF8679729.1"/>
    <property type="molecule type" value="Genomic_DNA"/>
</dbReference>
<dbReference type="InterPro" id="IPR001223">
    <property type="entry name" value="Glyco_hydro18_cat"/>
</dbReference>
<dbReference type="Gene3D" id="3.20.20.80">
    <property type="entry name" value="Glycosidases"/>
    <property type="match status" value="1"/>
</dbReference>
<dbReference type="InterPro" id="IPR050314">
    <property type="entry name" value="Glycosyl_Hydrlase_18"/>
</dbReference>
<proteinExistence type="predicted"/>
<evidence type="ECO:0000259" key="3">
    <source>
        <dbReference type="PROSITE" id="PS51910"/>
    </source>
</evidence>
<feature type="compositionally biased region" description="Acidic residues" evidence="1">
    <location>
        <begin position="433"/>
        <end position="445"/>
    </location>
</feature>
<evidence type="ECO:0000256" key="1">
    <source>
        <dbReference type="SAM" id="MobiDB-lite"/>
    </source>
</evidence>
<dbReference type="SUPFAM" id="SSF54556">
    <property type="entry name" value="Chitinase insertion domain"/>
    <property type="match status" value="1"/>
</dbReference>
<dbReference type="GO" id="GO:0005975">
    <property type="term" value="P:carbohydrate metabolic process"/>
    <property type="evidence" value="ECO:0007669"/>
    <property type="project" value="InterPro"/>
</dbReference>
<dbReference type="PANTHER" id="PTHR11177:SF317">
    <property type="entry name" value="CHITINASE 12-RELATED"/>
    <property type="match status" value="1"/>
</dbReference>
<feature type="chain" id="PRO_5034427688" evidence="2">
    <location>
        <begin position="18"/>
        <end position="873"/>
    </location>
</feature>
<dbReference type="InterPro" id="IPR017853">
    <property type="entry name" value="GH"/>
</dbReference>
<dbReference type="SMART" id="SM00636">
    <property type="entry name" value="Glyco_18"/>
    <property type="match status" value="1"/>
</dbReference>
<feature type="signal peptide" evidence="2">
    <location>
        <begin position="1"/>
        <end position="17"/>
    </location>
</feature>
<feature type="compositionally biased region" description="Low complexity" evidence="1">
    <location>
        <begin position="462"/>
        <end position="552"/>
    </location>
</feature>
<dbReference type="SUPFAM" id="SSF51445">
    <property type="entry name" value="(Trans)glycosidases"/>
    <property type="match status" value="1"/>
</dbReference>
<comment type="caution">
    <text evidence="4">The sequence shown here is derived from an EMBL/GenBank/DDBJ whole genome shotgun (WGS) entry which is preliminary data.</text>
</comment>
<reference evidence="4" key="1">
    <citation type="submission" date="2020-09" db="EMBL/GenBank/DDBJ databases">
        <title>Comparative genome analyses of four rice-infecting Rhizoctonia solani isolates reveal extensive enrichment of homogalacturonan modification genes.</title>
        <authorList>
            <person name="Lee D.-Y."/>
            <person name="Jeon J."/>
            <person name="Kim K.-T."/>
            <person name="Cheong K."/>
            <person name="Song H."/>
            <person name="Choi G."/>
            <person name="Ko J."/>
            <person name="Opiyo S.O."/>
            <person name="Zuo S."/>
            <person name="Madhav S."/>
            <person name="Lee Y.-H."/>
            <person name="Wang G.-L."/>
        </authorList>
    </citation>
    <scope>NUCLEOTIDE SEQUENCE</scope>
    <source>
        <strain evidence="4">AG1-IA YN-7</strain>
    </source>
</reference>
<feature type="compositionally biased region" description="Low complexity" evidence="1">
    <location>
        <begin position="584"/>
        <end position="593"/>
    </location>
</feature>